<evidence type="ECO:0000256" key="5">
    <source>
        <dbReference type="ARBA" id="ARBA00012146"/>
    </source>
</evidence>
<dbReference type="AlphaFoldDB" id="A0A6J8DII0"/>
<name>A0A6J8DII0_MYTCO</name>
<keyword evidence="8 14" id="KW-0378">Hydrolase</keyword>
<evidence type="ECO:0000256" key="9">
    <source>
        <dbReference type="ARBA" id="ARBA00022842"/>
    </source>
</evidence>
<dbReference type="GO" id="GO:0005829">
    <property type="term" value="C:cytosol"/>
    <property type="evidence" value="ECO:0007669"/>
    <property type="project" value="TreeGrafter"/>
</dbReference>
<dbReference type="PANTHER" id="PTHR19288">
    <property type="entry name" value="4-NITROPHENYLPHOSPHATASE-RELATED"/>
    <property type="match status" value="1"/>
</dbReference>
<keyword evidence="10" id="KW-0539">Nucleus</keyword>
<gene>
    <name evidence="14" type="ORF">MCOR_40713</name>
</gene>
<dbReference type="InterPro" id="IPR036412">
    <property type="entry name" value="HAD-like_sf"/>
</dbReference>
<dbReference type="GO" id="GO:0005634">
    <property type="term" value="C:nucleus"/>
    <property type="evidence" value="ECO:0007669"/>
    <property type="project" value="UniProtKB-SubCell"/>
</dbReference>
<dbReference type="CDD" id="cd07509">
    <property type="entry name" value="HAD_PPase"/>
    <property type="match status" value="1"/>
</dbReference>
<comment type="cofactor">
    <cofactor evidence="1">
        <name>Mg(2+)</name>
        <dbReference type="ChEBI" id="CHEBI:18420"/>
    </cofactor>
</comment>
<comment type="function">
    <text evidence="11">Phosphatase that hydrolyzes imidodiphosphate, 3-phosphohistidine and 6-phospholysine. Has broad substrate specificity and can also hydrolyze inorganic diphosphate, but with lower efficiency.</text>
</comment>
<keyword evidence="15" id="KW-1185">Reference proteome</keyword>
<dbReference type="InterPro" id="IPR023214">
    <property type="entry name" value="HAD_sf"/>
</dbReference>
<accession>A0A6J8DII0</accession>
<evidence type="ECO:0000256" key="8">
    <source>
        <dbReference type="ARBA" id="ARBA00022801"/>
    </source>
</evidence>
<sequence length="261" mass="28411">MSWCKNVKGVLLDITGVLFESGASEPIKGSIEAIKRLKDSKIPVRFCTNETTKTRQKLLQKLHSIGFSMKEDDVFPPIPACCQILKSRGLRPHLVVNPDALSDFCEINQENPNCVVLGDATDNFSYQNLNKAFQLLMSLETPVLFALGGGKYYKEGSDLILDVGPFAKALEYACDVEAEIVGKPSKSFFGAVLQDLGQPAESVVMIGDDIVNDVGGAQSCGMRGVQVRTGKYRPSDENHPTVKADGYVDNLAHAIDLILQS</sequence>
<evidence type="ECO:0000313" key="14">
    <source>
        <dbReference type="EMBL" id="CAC5407212.1"/>
    </source>
</evidence>
<dbReference type="Pfam" id="PF13344">
    <property type="entry name" value="Hydrolase_6"/>
    <property type="match status" value="1"/>
</dbReference>
<dbReference type="InterPro" id="IPR006357">
    <property type="entry name" value="HAD-SF_hydro_IIA"/>
</dbReference>
<dbReference type="SUPFAM" id="SSF56784">
    <property type="entry name" value="HAD-like"/>
    <property type="match status" value="1"/>
</dbReference>
<protein>
    <recommendedName>
        <fullName evidence="12">Phospholysine phosphohistidine inorganic pyrophosphate phosphatase</fullName>
        <ecNumber evidence="5">3.6.1.1</ecNumber>
    </recommendedName>
</protein>
<dbReference type="Gene3D" id="3.40.50.1000">
    <property type="entry name" value="HAD superfamily/HAD-like"/>
    <property type="match status" value="2"/>
</dbReference>
<reference evidence="14 15" key="1">
    <citation type="submission" date="2020-06" db="EMBL/GenBank/DDBJ databases">
        <authorList>
            <person name="Li R."/>
            <person name="Bekaert M."/>
        </authorList>
    </citation>
    <scope>NUCLEOTIDE SEQUENCE [LARGE SCALE GENOMIC DNA]</scope>
    <source>
        <strain evidence="15">wild</strain>
    </source>
</reference>
<dbReference type="Pfam" id="PF13242">
    <property type="entry name" value="Hydrolase_like"/>
    <property type="match status" value="1"/>
</dbReference>
<dbReference type="GO" id="GO:0004427">
    <property type="term" value="F:inorganic diphosphate phosphatase activity"/>
    <property type="evidence" value="ECO:0007669"/>
    <property type="project" value="UniProtKB-EC"/>
</dbReference>
<evidence type="ECO:0000256" key="6">
    <source>
        <dbReference type="ARBA" id="ARBA00022490"/>
    </source>
</evidence>
<evidence type="ECO:0000256" key="4">
    <source>
        <dbReference type="ARBA" id="ARBA00007958"/>
    </source>
</evidence>
<dbReference type="EMBL" id="CACVKT020007382">
    <property type="protein sequence ID" value="CAC5407212.1"/>
    <property type="molecule type" value="Genomic_DNA"/>
</dbReference>
<dbReference type="InterPro" id="IPR006355">
    <property type="entry name" value="LHPP/HDHD2"/>
</dbReference>
<keyword evidence="9" id="KW-0460">Magnesium</keyword>
<evidence type="ECO:0000256" key="1">
    <source>
        <dbReference type="ARBA" id="ARBA00001946"/>
    </source>
</evidence>
<evidence type="ECO:0000256" key="7">
    <source>
        <dbReference type="ARBA" id="ARBA00022723"/>
    </source>
</evidence>
<comment type="similarity">
    <text evidence="4">Belongs to the HAD-like hydrolase superfamily.</text>
</comment>
<keyword evidence="7" id="KW-0479">Metal-binding</keyword>
<comment type="catalytic activity">
    <reaction evidence="13">
        <text>diphosphate + H2O = 2 phosphate + H(+)</text>
        <dbReference type="Rhea" id="RHEA:24576"/>
        <dbReference type="ChEBI" id="CHEBI:15377"/>
        <dbReference type="ChEBI" id="CHEBI:15378"/>
        <dbReference type="ChEBI" id="CHEBI:33019"/>
        <dbReference type="ChEBI" id="CHEBI:43474"/>
        <dbReference type="EC" id="3.6.1.1"/>
    </reaction>
</comment>
<evidence type="ECO:0000256" key="12">
    <source>
        <dbReference type="ARBA" id="ARBA00039357"/>
    </source>
</evidence>
<dbReference type="Proteomes" id="UP000507470">
    <property type="component" value="Unassembled WGS sequence"/>
</dbReference>
<evidence type="ECO:0000256" key="3">
    <source>
        <dbReference type="ARBA" id="ARBA00004496"/>
    </source>
</evidence>
<dbReference type="EC" id="3.6.1.1" evidence="5"/>
<evidence type="ECO:0000256" key="2">
    <source>
        <dbReference type="ARBA" id="ARBA00004123"/>
    </source>
</evidence>
<dbReference type="PANTHER" id="PTHR19288:SF44">
    <property type="entry name" value="PHOSPHOLYSINE PHOSPHOHISTIDINE INORGANIC PYROPHOSPHATE PHOSPHATASE"/>
    <property type="match status" value="1"/>
</dbReference>
<evidence type="ECO:0000313" key="15">
    <source>
        <dbReference type="Proteomes" id="UP000507470"/>
    </source>
</evidence>
<organism evidence="14 15">
    <name type="scientific">Mytilus coruscus</name>
    <name type="common">Sea mussel</name>
    <dbReference type="NCBI Taxonomy" id="42192"/>
    <lineage>
        <taxon>Eukaryota</taxon>
        <taxon>Metazoa</taxon>
        <taxon>Spiralia</taxon>
        <taxon>Lophotrochozoa</taxon>
        <taxon>Mollusca</taxon>
        <taxon>Bivalvia</taxon>
        <taxon>Autobranchia</taxon>
        <taxon>Pteriomorphia</taxon>
        <taxon>Mytilida</taxon>
        <taxon>Mytiloidea</taxon>
        <taxon>Mytilidae</taxon>
        <taxon>Mytilinae</taxon>
        <taxon>Mytilus</taxon>
    </lineage>
</organism>
<keyword evidence="6" id="KW-0963">Cytoplasm</keyword>
<dbReference type="GO" id="GO:0016791">
    <property type="term" value="F:phosphatase activity"/>
    <property type="evidence" value="ECO:0007669"/>
    <property type="project" value="InterPro"/>
</dbReference>
<comment type="subcellular location">
    <subcellularLocation>
        <location evidence="3">Cytoplasm</location>
    </subcellularLocation>
    <subcellularLocation>
        <location evidence="2">Nucleus</location>
    </subcellularLocation>
</comment>
<dbReference type="GO" id="GO:0046872">
    <property type="term" value="F:metal ion binding"/>
    <property type="evidence" value="ECO:0007669"/>
    <property type="project" value="UniProtKB-KW"/>
</dbReference>
<dbReference type="NCBIfam" id="TIGR01460">
    <property type="entry name" value="HAD-SF-IIA"/>
    <property type="match status" value="1"/>
</dbReference>
<dbReference type="NCBIfam" id="TIGR01458">
    <property type="entry name" value="HAD-SF-IIA-hyp3"/>
    <property type="match status" value="1"/>
</dbReference>
<proteinExistence type="inferred from homology"/>
<evidence type="ECO:0000256" key="10">
    <source>
        <dbReference type="ARBA" id="ARBA00023242"/>
    </source>
</evidence>
<dbReference type="OrthoDB" id="426235at2759"/>
<evidence type="ECO:0000256" key="13">
    <source>
        <dbReference type="ARBA" id="ARBA00047820"/>
    </source>
</evidence>
<evidence type="ECO:0000256" key="11">
    <source>
        <dbReference type="ARBA" id="ARBA00037258"/>
    </source>
</evidence>
<dbReference type="FunFam" id="3.40.50.1000:FF:000051">
    <property type="entry name" value="Phospholysine phosphohistidine inorganic pyrophosphate phosphatase"/>
    <property type="match status" value="1"/>
</dbReference>